<keyword evidence="1" id="KW-0233">DNA recombination</keyword>
<evidence type="ECO:0000259" key="2">
    <source>
        <dbReference type="Pfam" id="PF05970"/>
    </source>
</evidence>
<evidence type="ECO:0000313" key="3">
    <source>
        <dbReference type="EMBL" id="GFX87084.1"/>
    </source>
</evidence>
<organism evidence="3 4">
    <name type="scientific">Trichonephila clavipes</name>
    <name type="common">Golden silk orbweaver</name>
    <name type="synonym">Nephila clavipes</name>
    <dbReference type="NCBI Taxonomy" id="2585209"/>
    <lineage>
        <taxon>Eukaryota</taxon>
        <taxon>Metazoa</taxon>
        <taxon>Ecdysozoa</taxon>
        <taxon>Arthropoda</taxon>
        <taxon>Chelicerata</taxon>
        <taxon>Arachnida</taxon>
        <taxon>Araneae</taxon>
        <taxon>Araneomorphae</taxon>
        <taxon>Entelegynae</taxon>
        <taxon>Araneoidea</taxon>
        <taxon>Nephilidae</taxon>
        <taxon>Trichonephila</taxon>
    </lineage>
</organism>
<dbReference type="InterPro" id="IPR027417">
    <property type="entry name" value="P-loop_NTPase"/>
</dbReference>
<dbReference type="PANTHER" id="PTHR47642:SF6">
    <property type="entry name" value="ATP-DEPENDENT DNA HELICASE"/>
    <property type="match status" value="1"/>
</dbReference>
<dbReference type="GO" id="GO:0043139">
    <property type="term" value="F:5'-3' DNA helicase activity"/>
    <property type="evidence" value="ECO:0007669"/>
    <property type="project" value="UniProtKB-EC"/>
</dbReference>
<keyword evidence="1" id="KW-0378">Hydrolase</keyword>
<dbReference type="InterPro" id="IPR051055">
    <property type="entry name" value="PIF1_helicase"/>
</dbReference>
<dbReference type="GO" id="GO:0005524">
    <property type="term" value="F:ATP binding"/>
    <property type="evidence" value="ECO:0007669"/>
    <property type="project" value="UniProtKB-KW"/>
</dbReference>
<proteinExistence type="inferred from homology"/>
<reference evidence="3" key="1">
    <citation type="submission" date="2020-08" db="EMBL/GenBank/DDBJ databases">
        <title>Multicomponent nature underlies the extraordinary mechanical properties of spider dragline silk.</title>
        <authorList>
            <person name="Kono N."/>
            <person name="Nakamura H."/>
            <person name="Mori M."/>
            <person name="Yoshida Y."/>
            <person name="Ohtoshi R."/>
            <person name="Malay A.D."/>
            <person name="Moran D.A.P."/>
            <person name="Tomita M."/>
            <person name="Numata K."/>
            <person name="Arakawa K."/>
        </authorList>
    </citation>
    <scope>NUCLEOTIDE SEQUENCE</scope>
</reference>
<protein>
    <recommendedName>
        <fullName evidence="1">ATP-dependent DNA helicase</fullName>
        <ecNumber evidence="1">5.6.2.3</ecNumber>
    </recommendedName>
</protein>
<keyword evidence="1" id="KW-0227">DNA damage</keyword>
<comment type="cofactor">
    <cofactor evidence="1">
        <name>Mg(2+)</name>
        <dbReference type="ChEBI" id="CHEBI:18420"/>
    </cofactor>
</comment>
<name>A0A8X6R7W2_TRICX</name>
<feature type="domain" description="DNA helicase Pif1-like DEAD-box helicase" evidence="2">
    <location>
        <begin position="7"/>
        <end position="111"/>
    </location>
</feature>
<evidence type="ECO:0000313" key="4">
    <source>
        <dbReference type="Proteomes" id="UP000887159"/>
    </source>
</evidence>
<gene>
    <name evidence="3" type="primary">pif1_106</name>
    <name evidence="3" type="ORF">TNCV_2151381</name>
</gene>
<keyword evidence="1" id="KW-0067">ATP-binding</keyword>
<keyword evidence="1" id="KW-0234">DNA repair</keyword>
<comment type="catalytic activity">
    <reaction evidence="1">
        <text>ATP + H2O = ADP + phosphate + H(+)</text>
        <dbReference type="Rhea" id="RHEA:13065"/>
        <dbReference type="ChEBI" id="CHEBI:15377"/>
        <dbReference type="ChEBI" id="CHEBI:15378"/>
        <dbReference type="ChEBI" id="CHEBI:30616"/>
        <dbReference type="ChEBI" id="CHEBI:43474"/>
        <dbReference type="ChEBI" id="CHEBI:456216"/>
        <dbReference type="EC" id="5.6.2.3"/>
    </reaction>
</comment>
<dbReference type="GO" id="GO:0006310">
    <property type="term" value="P:DNA recombination"/>
    <property type="evidence" value="ECO:0007669"/>
    <property type="project" value="UniProtKB-KW"/>
</dbReference>
<dbReference type="Gene3D" id="3.40.50.300">
    <property type="entry name" value="P-loop containing nucleotide triphosphate hydrolases"/>
    <property type="match status" value="1"/>
</dbReference>
<dbReference type="GO" id="GO:0000723">
    <property type="term" value="P:telomere maintenance"/>
    <property type="evidence" value="ECO:0007669"/>
    <property type="project" value="InterPro"/>
</dbReference>
<sequence length="123" mass="13937">MVLAGVTVRLVVGTTLHTLFKLTVEKGGQIVGNWAPLTGKYLKVLRNQWRDIEFLSIDEICMVPYEMLCMINFIVRQLKEKESEPFGGVNTRVLGDLFHLPPIRGSTRKIRSDNSFVETPQSC</sequence>
<dbReference type="EC" id="5.6.2.3" evidence="1"/>
<dbReference type="AlphaFoldDB" id="A0A8X6R7W2"/>
<dbReference type="EMBL" id="BMAU01021022">
    <property type="protein sequence ID" value="GFX87084.1"/>
    <property type="molecule type" value="Genomic_DNA"/>
</dbReference>
<comment type="caution">
    <text evidence="3">The sequence shown here is derived from an EMBL/GenBank/DDBJ whole genome shotgun (WGS) entry which is preliminary data.</text>
</comment>
<keyword evidence="1" id="KW-0547">Nucleotide-binding</keyword>
<dbReference type="Pfam" id="PF05970">
    <property type="entry name" value="PIF1"/>
    <property type="match status" value="1"/>
</dbReference>
<dbReference type="Proteomes" id="UP000887159">
    <property type="component" value="Unassembled WGS sequence"/>
</dbReference>
<dbReference type="PANTHER" id="PTHR47642">
    <property type="entry name" value="ATP-DEPENDENT DNA HELICASE"/>
    <property type="match status" value="1"/>
</dbReference>
<keyword evidence="4" id="KW-1185">Reference proteome</keyword>
<keyword evidence="1 3" id="KW-0347">Helicase</keyword>
<dbReference type="GO" id="GO:0006281">
    <property type="term" value="P:DNA repair"/>
    <property type="evidence" value="ECO:0007669"/>
    <property type="project" value="UniProtKB-KW"/>
</dbReference>
<accession>A0A8X6R7W2</accession>
<dbReference type="GO" id="GO:0016787">
    <property type="term" value="F:hydrolase activity"/>
    <property type="evidence" value="ECO:0007669"/>
    <property type="project" value="UniProtKB-KW"/>
</dbReference>
<comment type="similarity">
    <text evidence="1">Belongs to the helicase family.</text>
</comment>
<dbReference type="InterPro" id="IPR010285">
    <property type="entry name" value="DNA_helicase_pif1-like_DEAD"/>
</dbReference>
<evidence type="ECO:0000256" key="1">
    <source>
        <dbReference type="RuleBase" id="RU363044"/>
    </source>
</evidence>